<feature type="chain" id="PRO_5046958949" evidence="1">
    <location>
        <begin position="20"/>
        <end position="146"/>
    </location>
</feature>
<evidence type="ECO:0000313" key="2">
    <source>
        <dbReference type="EMBL" id="WAR27661.1"/>
    </source>
</evidence>
<organism evidence="2 3">
    <name type="scientific">Mya arenaria</name>
    <name type="common">Soft-shell clam</name>
    <dbReference type="NCBI Taxonomy" id="6604"/>
    <lineage>
        <taxon>Eukaryota</taxon>
        <taxon>Metazoa</taxon>
        <taxon>Spiralia</taxon>
        <taxon>Lophotrochozoa</taxon>
        <taxon>Mollusca</taxon>
        <taxon>Bivalvia</taxon>
        <taxon>Autobranchia</taxon>
        <taxon>Heteroconchia</taxon>
        <taxon>Euheterodonta</taxon>
        <taxon>Imparidentia</taxon>
        <taxon>Neoheterodontei</taxon>
        <taxon>Myida</taxon>
        <taxon>Myoidea</taxon>
        <taxon>Myidae</taxon>
        <taxon>Mya</taxon>
    </lineage>
</organism>
<proteinExistence type="predicted"/>
<feature type="signal peptide" evidence="1">
    <location>
        <begin position="1"/>
        <end position="19"/>
    </location>
</feature>
<name>A0ABY7G3M1_MYAAR</name>
<accession>A0ABY7G3M1</accession>
<sequence length="146" mass="16023">MAFMKSVLFVCLLMQVCWTGGSPPTTVEVELHVFSGRRDPVFVLHPNDNNYDVIVQKASEQSTTDWPSVLGYKGFTIKEFHGSSQAGSSTEESEVSRVSTVGRCTRVDFELLLLNSITGKVPKGDDQPISDSLLNYAKSDIDKCAS</sequence>
<protein>
    <submittedName>
        <fullName evidence="2">Uncharacterized protein</fullName>
    </submittedName>
</protein>
<gene>
    <name evidence="2" type="ORF">MAR_013365</name>
</gene>
<reference evidence="2" key="1">
    <citation type="submission" date="2022-11" db="EMBL/GenBank/DDBJ databases">
        <title>Centuries of genome instability and evolution in soft-shell clam transmissible cancer (bioRxiv).</title>
        <authorList>
            <person name="Hart S.F.M."/>
            <person name="Yonemitsu M.A."/>
            <person name="Giersch R.M."/>
            <person name="Beal B.F."/>
            <person name="Arriagada G."/>
            <person name="Davis B.W."/>
            <person name="Ostrander E.A."/>
            <person name="Goff S.P."/>
            <person name="Metzger M.J."/>
        </authorList>
    </citation>
    <scope>NUCLEOTIDE SEQUENCE</scope>
    <source>
        <strain evidence="2">MELC-2E11</strain>
        <tissue evidence="2">Siphon/mantle</tissue>
    </source>
</reference>
<keyword evidence="1" id="KW-0732">Signal</keyword>
<evidence type="ECO:0000313" key="3">
    <source>
        <dbReference type="Proteomes" id="UP001164746"/>
    </source>
</evidence>
<evidence type="ECO:0000256" key="1">
    <source>
        <dbReference type="SAM" id="SignalP"/>
    </source>
</evidence>
<dbReference type="Proteomes" id="UP001164746">
    <property type="component" value="Chromosome 15"/>
</dbReference>
<keyword evidence="3" id="KW-1185">Reference proteome</keyword>
<dbReference type="EMBL" id="CP111026">
    <property type="protein sequence ID" value="WAR27661.1"/>
    <property type="molecule type" value="Genomic_DNA"/>
</dbReference>